<gene>
    <name evidence="4" type="ORF">BJ976_000684</name>
</gene>
<protein>
    <submittedName>
        <fullName evidence="4">Putative membrane protein</fullName>
    </submittedName>
</protein>
<evidence type="ECO:0000256" key="1">
    <source>
        <dbReference type="SAM" id="Coils"/>
    </source>
</evidence>
<keyword evidence="1" id="KW-0175">Coiled coil</keyword>
<proteinExistence type="predicted"/>
<feature type="compositionally biased region" description="Basic and acidic residues" evidence="2">
    <location>
        <begin position="208"/>
        <end position="217"/>
    </location>
</feature>
<name>A0A7W7PAT4_9MICC</name>
<keyword evidence="3" id="KW-0812">Transmembrane</keyword>
<evidence type="ECO:0000313" key="4">
    <source>
        <dbReference type="EMBL" id="MBB4882333.1"/>
    </source>
</evidence>
<dbReference type="EMBL" id="JACHMC010000001">
    <property type="protein sequence ID" value="MBB4882333.1"/>
    <property type="molecule type" value="Genomic_DNA"/>
</dbReference>
<evidence type="ECO:0000256" key="3">
    <source>
        <dbReference type="SAM" id="Phobius"/>
    </source>
</evidence>
<reference evidence="4 5" key="1">
    <citation type="submission" date="2020-08" db="EMBL/GenBank/DDBJ databases">
        <title>Sequencing the genomes of 1000 actinobacteria strains.</title>
        <authorList>
            <person name="Klenk H.-P."/>
        </authorList>
    </citation>
    <scope>NUCLEOTIDE SEQUENCE [LARGE SCALE GENOMIC DNA]</scope>
    <source>
        <strain evidence="4 5">DSM 19079</strain>
    </source>
</reference>
<feature type="compositionally biased region" description="Low complexity" evidence="2">
    <location>
        <begin position="184"/>
        <end position="196"/>
    </location>
</feature>
<feature type="coiled-coil region" evidence="1">
    <location>
        <begin position="107"/>
        <end position="134"/>
    </location>
</feature>
<organism evidence="4 5">
    <name type="scientific">Micrococcus flavus</name>
    <dbReference type="NCBI Taxonomy" id="384602"/>
    <lineage>
        <taxon>Bacteria</taxon>
        <taxon>Bacillati</taxon>
        <taxon>Actinomycetota</taxon>
        <taxon>Actinomycetes</taxon>
        <taxon>Micrococcales</taxon>
        <taxon>Micrococcaceae</taxon>
        <taxon>Micrococcus</taxon>
    </lineage>
</organism>
<dbReference type="Pfam" id="PF06210">
    <property type="entry name" value="DUF1003"/>
    <property type="match status" value="1"/>
</dbReference>
<evidence type="ECO:0000313" key="5">
    <source>
        <dbReference type="Proteomes" id="UP000560081"/>
    </source>
</evidence>
<feature type="compositionally biased region" description="Basic residues" evidence="2">
    <location>
        <begin position="197"/>
        <end position="207"/>
    </location>
</feature>
<feature type="transmembrane region" description="Helical" evidence="3">
    <location>
        <begin position="53"/>
        <end position="70"/>
    </location>
</feature>
<feature type="region of interest" description="Disordered" evidence="2">
    <location>
        <begin position="184"/>
        <end position="262"/>
    </location>
</feature>
<dbReference type="Proteomes" id="UP000560081">
    <property type="component" value="Unassembled WGS sequence"/>
</dbReference>
<evidence type="ECO:0000256" key="2">
    <source>
        <dbReference type="SAM" id="MobiDB-lite"/>
    </source>
</evidence>
<comment type="caution">
    <text evidence="4">The sequence shown here is derived from an EMBL/GenBank/DDBJ whole genome shotgun (WGS) entry which is preliminary data.</text>
</comment>
<dbReference type="InterPro" id="IPR010406">
    <property type="entry name" value="DUF1003"/>
</dbReference>
<keyword evidence="5" id="KW-1185">Reference proteome</keyword>
<keyword evidence="3" id="KW-1133">Transmembrane helix</keyword>
<feature type="transmembrane region" description="Helical" evidence="3">
    <location>
        <begin position="82"/>
        <end position="104"/>
    </location>
</feature>
<dbReference type="RefSeq" id="WP_184231817.1">
    <property type="nucleotide sequence ID" value="NZ_BMLA01000005.1"/>
</dbReference>
<accession>A0A7W7PAT4</accession>
<dbReference type="AlphaFoldDB" id="A0A7W7PAT4"/>
<dbReference type="PANTHER" id="PTHR41386:SF1">
    <property type="entry name" value="MEMBRANE PROTEIN"/>
    <property type="match status" value="1"/>
</dbReference>
<keyword evidence="3" id="KW-0472">Membrane</keyword>
<dbReference type="PANTHER" id="PTHR41386">
    <property type="entry name" value="INTEGRAL MEMBRANE PROTEIN-RELATED"/>
    <property type="match status" value="1"/>
</dbReference>
<sequence length="262" mass="28841">MSPSPRDPREARATGLDTPLSARRRRIPRLSPNPDAFGEWTEGIARFMGTPQFLLWMTLFCLFWVGWNSYGPEDLRFDSAALGFTALTLMLSLQASYAAPLLLLAQNRQDDRDKVALREDRDRAERNLADTEYLTREISGLRLVLQDVATRDYVRGELRGVQEDLVDELREAIREEVRAELRAEAAGPAAAEPAPKAKQKPKKKAKSRDRDGTRSEAEDTGTTTLAIIAAQEAAEEAAARDRAGEGTPGGSHAAPRGEGPDA</sequence>